<dbReference type="InterPro" id="IPR036286">
    <property type="entry name" value="LexA/Signal_pep-like_sf"/>
</dbReference>
<dbReference type="Pfam" id="PF00717">
    <property type="entry name" value="Peptidase_S24"/>
    <property type="match status" value="1"/>
</dbReference>
<keyword evidence="1" id="KW-0805">Transcription regulation</keyword>
<dbReference type="PANTHER" id="PTHR40661:SF1">
    <property type="entry name" value="HTH CRO_C1-TYPE DOMAIN-CONTAINING PROTEIN"/>
    <property type="match status" value="1"/>
</dbReference>
<evidence type="ECO:0000313" key="5">
    <source>
        <dbReference type="EMBL" id="MBC3864219.1"/>
    </source>
</evidence>
<dbReference type="EMBL" id="JACOFV010000025">
    <property type="protein sequence ID" value="MBC3864219.1"/>
    <property type="molecule type" value="Genomic_DNA"/>
</dbReference>
<dbReference type="Gene3D" id="1.10.260.40">
    <property type="entry name" value="lambda repressor-like DNA-binding domains"/>
    <property type="match status" value="1"/>
</dbReference>
<dbReference type="Gene3D" id="2.10.109.10">
    <property type="entry name" value="Umud Fragment, subunit A"/>
    <property type="match status" value="1"/>
</dbReference>
<evidence type="ECO:0000259" key="4">
    <source>
        <dbReference type="Pfam" id="PF00717"/>
    </source>
</evidence>
<keyword evidence="6" id="KW-1185">Reference proteome</keyword>
<dbReference type="AlphaFoldDB" id="A0A923HI92"/>
<reference evidence="5" key="1">
    <citation type="submission" date="2020-08" db="EMBL/GenBank/DDBJ databases">
        <title>Novel species isolated from subtropical streams in China.</title>
        <authorList>
            <person name="Lu H."/>
        </authorList>
    </citation>
    <scope>NUCLEOTIDE SEQUENCE</scope>
    <source>
        <strain evidence="5">KACC 12607</strain>
    </source>
</reference>
<dbReference type="InterPro" id="IPR010982">
    <property type="entry name" value="Lambda_DNA-bd_dom_sf"/>
</dbReference>
<name>A0A923HI92_9BURK</name>
<evidence type="ECO:0000256" key="1">
    <source>
        <dbReference type="ARBA" id="ARBA00023015"/>
    </source>
</evidence>
<proteinExistence type="predicted"/>
<dbReference type="InterPro" id="IPR015927">
    <property type="entry name" value="Peptidase_S24_S26A/B/C"/>
</dbReference>
<sequence>MIYQHINAVRPISLEAALIYARGLGVTLADISPRLAQELNSAVKQVSIDPSSEKTDSFSTHTAGKVGVANDAAPYLIEVRRVTLHLSAETVGFATDLISDDDQPLAFRKSWFKKNNYSPEKLVAIKIKDKSMEPALYAGDTVIINTADKTPSDGEVFAVNYEGEAVVKRLVRDNGQWWLFSDNPDQRKYRKKICQGDACLIVGKVIYKQSERI</sequence>
<comment type="caution">
    <text evidence="5">The sequence shown here is derived from an EMBL/GenBank/DDBJ whole genome shotgun (WGS) entry which is preliminary data.</text>
</comment>
<accession>A0A923HI92</accession>
<keyword evidence="2" id="KW-0238">DNA-binding</keyword>
<gene>
    <name evidence="5" type="ORF">H8K32_19115</name>
</gene>
<dbReference type="InterPro" id="IPR039418">
    <property type="entry name" value="LexA-like"/>
</dbReference>
<dbReference type="CDD" id="cd06529">
    <property type="entry name" value="S24_LexA-like"/>
    <property type="match status" value="1"/>
</dbReference>
<dbReference type="Proteomes" id="UP000634011">
    <property type="component" value="Unassembled WGS sequence"/>
</dbReference>
<dbReference type="GO" id="GO:0003677">
    <property type="term" value="F:DNA binding"/>
    <property type="evidence" value="ECO:0007669"/>
    <property type="project" value="UniProtKB-KW"/>
</dbReference>
<feature type="domain" description="Peptidase S24/S26A/S26B/S26C" evidence="4">
    <location>
        <begin position="93"/>
        <end position="206"/>
    </location>
</feature>
<protein>
    <submittedName>
        <fullName evidence="5">S24 family peptidase</fullName>
    </submittedName>
</protein>
<evidence type="ECO:0000256" key="3">
    <source>
        <dbReference type="ARBA" id="ARBA00023163"/>
    </source>
</evidence>
<evidence type="ECO:0000256" key="2">
    <source>
        <dbReference type="ARBA" id="ARBA00023125"/>
    </source>
</evidence>
<organism evidence="5 6">
    <name type="scientific">Undibacterium jejuense</name>
    <dbReference type="NCBI Taxonomy" id="1344949"/>
    <lineage>
        <taxon>Bacteria</taxon>
        <taxon>Pseudomonadati</taxon>
        <taxon>Pseudomonadota</taxon>
        <taxon>Betaproteobacteria</taxon>
        <taxon>Burkholderiales</taxon>
        <taxon>Oxalobacteraceae</taxon>
        <taxon>Undibacterium</taxon>
    </lineage>
</organism>
<dbReference type="SUPFAM" id="SSF51306">
    <property type="entry name" value="LexA/Signal peptidase"/>
    <property type="match status" value="1"/>
</dbReference>
<dbReference type="PANTHER" id="PTHR40661">
    <property type="match status" value="1"/>
</dbReference>
<keyword evidence="3" id="KW-0804">Transcription</keyword>
<evidence type="ECO:0000313" key="6">
    <source>
        <dbReference type="Proteomes" id="UP000634011"/>
    </source>
</evidence>